<dbReference type="Pfam" id="PF00668">
    <property type="entry name" value="Condensation"/>
    <property type="match status" value="1"/>
</dbReference>
<feature type="domain" description="Carrier" evidence="4">
    <location>
        <begin position="949"/>
        <end position="1024"/>
    </location>
</feature>
<dbReference type="InterPro" id="IPR020806">
    <property type="entry name" value="PKS_PP-bd"/>
</dbReference>
<dbReference type="Gene3D" id="3.30.559.10">
    <property type="entry name" value="Chloramphenicol acetyltransferase-like domain"/>
    <property type="match status" value="1"/>
</dbReference>
<dbReference type="RefSeq" id="WP_010859486.1">
    <property type="nucleotide sequence ID" value="NZ_KB933398.1"/>
</dbReference>
<dbReference type="PANTHER" id="PTHR45527">
    <property type="entry name" value="NONRIBOSOMAL PEPTIDE SYNTHETASE"/>
    <property type="match status" value="1"/>
</dbReference>
<keyword evidence="2" id="KW-0596">Phosphopantetheine</keyword>
<dbReference type="Gene3D" id="3.30.559.30">
    <property type="entry name" value="Nonribosomal peptide synthetase, condensation domain"/>
    <property type="match status" value="1"/>
</dbReference>
<dbReference type="InterPro" id="IPR036736">
    <property type="entry name" value="ACP-like_sf"/>
</dbReference>
<dbReference type="PROSITE" id="PS50075">
    <property type="entry name" value="CARRIER"/>
    <property type="match status" value="1"/>
</dbReference>
<dbReference type="PANTHER" id="PTHR45527:SF1">
    <property type="entry name" value="FATTY ACID SYNTHASE"/>
    <property type="match status" value="1"/>
</dbReference>
<comment type="cofactor">
    <cofactor evidence="1">
        <name>pantetheine 4'-phosphate</name>
        <dbReference type="ChEBI" id="CHEBI:47942"/>
    </cofactor>
</comment>
<dbReference type="PATRIC" id="fig|1285586.5.peg.2603"/>
<dbReference type="GO" id="GO:0005737">
    <property type="term" value="C:cytoplasm"/>
    <property type="evidence" value="ECO:0007669"/>
    <property type="project" value="TreeGrafter"/>
</dbReference>
<protein>
    <submittedName>
        <fullName evidence="5">Amino acid adenylation enzyme/thioester reductase family protein</fullName>
    </submittedName>
</protein>
<dbReference type="Gene3D" id="3.40.50.12780">
    <property type="entry name" value="N-terminal domain of ligase-like"/>
    <property type="match status" value="1"/>
</dbReference>
<name>R7ZDR4_LYSSH</name>
<dbReference type="AlphaFoldDB" id="R7ZDR4"/>
<dbReference type="SUPFAM" id="SSF47336">
    <property type="entry name" value="ACP-like"/>
    <property type="match status" value="1"/>
</dbReference>
<evidence type="ECO:0000313" key="5">
    <source>
        <dbReference type="EMBL" id="EON72154.1"/>
    </source>
</evidence>
<dbReference type="GO" id="GO:0008610">
    <property type="term" value="P:lipid biosynthetic process"/>
    <property type="evidence" value="ECO:0007669"/>
    <property type="project" value="UniProtKB-ARBA"/>
</dbReference>
<dbReference type="GO" id="GO:0043041">
    <property type="term" value="P:amino acid activation for nonribosomal peptide biosynthetic process"/>
    <property type="evidence" value="ECO:0007669"/>
    <property type="project" value="TreeGrafter"/>
</dbReference>
<dbReference type="HOGENOM" id="CLU_000022_2_4_9"/>
<evidence type="ECO:0000256" key="1">
    <source>
        <dbReference type="ARBA" id="ARBA00001957"/>
    </source>
</evidence>
<organism evidence="5 6">
    <name type="scientific">Lysinibacillus sphaericus OT4b.31</name>
    <dbReference type="NCBI Taxonomy" id="1285586"/>
    <lineage>
        <taxon>Bacteria</taxon>
        <taxon>Bacillati</taxon>
        <taxon>Bacillota</taxon>
        <taxon>Bacilli</taxon>
        <taxon>Bacillales</taxon>
        <taxon>Bacillaceae</taxon>
        <taxon>Lysinibacillus</taxon>
    </lineage>
</organism>
<evidence type="ECO:0000256" key="2">
    <source>
        <dbReference type="ARBA" id="ARBA00022450"/>
    </source>
</evidence>
<dbReference type="OrthoDB" id="9765680at2"/>
<dbReference type="SUPFAM" id="SSF56801">
    <property type="entry name" value="Acetyl-CoA synthetase-like"/>
    <property type="match status" value="1"/>
</dbReference>
<keyword evidence="3" id="KW-0597">Phosphoprotein</keyword>
<reference evidence="5 6" key="1">
    <citation type="submission" date="2013-04" db="EMBL/GenBank/DDBJ databases">
        <title>Draft genome of the heavy metal tolerant bacterium Lysinibacillus sphaericus strain OT4b.31.</title>
        <authorList>
            <person name="Pena-Montenegro T.D."/>
            <person name="Dussan J."/>
        </authorList>
    </citation>
    <scope>NUCLEOTIDE SEQUENCE [LARGE SCALE GENOMIC DNA]</scope>
    <source>
        <strain evidence="5 6">OT4b.31</strain>
    </source>
</reference>
<dbReference type="Pfam" id="PF00501">
    <property type="entry name" value="AMP-binding"/>
    <property type="match status" value="1"/>
</dbReference>
<dbReference type="Gene3D" id="1.10.1200.10">
    <property type="entry name" value="ACP-like"/>
    <property type="match status" value="1"/>
</dbReference>
<dbReference type="GO" id="GO:0044550">
    <property type="term" value="P:secondary metabolite biosynthetic process"/>
    <property type="evidence" value="ECO:0007669"/>
    <property type="project" value="TreeGrafter"/>
</dbReference>
<dbReference type="Pfam" id="PF00550">
    <property type="entry name" value="PP-binding"/>
    <property type="match status" value="1"/>
</dbReference>
<dbReference type="InterPro" id="IPR000873">
    <property type="entry name" value="AMP-dep_synth/lig_dom"/>
</dbReference>
<dbReference type="SUPFAM" id="SSF52777">
    <property type="entry name" value="CoA-dependent acyltransferases"/>
    <property type="match status" value="2"/>
</dbReference>
<dbReference type="InterPro" id="IPR009081">
    <property type="entry name" value="PP-bd_ACP"/>
</dbReference>
<accession>R7ZDR4</accession>
<dbReference type="InterPro" id="IPR023213">
    <property type="entry name" value="CAT-like_dom_sf"/>
</dbReference>
<dbReference type="EMBL" id="AQPX01000019">
    <property type="protein sequence ID" value="EON72154.1"/>
    <property type="molecule type" value="Genomic_DNA"/>
</dbReference>
<dbReference type="Gene3D" id="3.30.300.30">
    <property type="match status" value="1"/>
</dbReference>
<comment type="caution">
    <text evidence="5">The sequence shown here is derived from an EMBL/GenBank/DDBJ whole genome shotgun (WGS) entry which is preliminary data.</text>
</comment>
<evidence type="ECO:0000259" key="4">
    <source>
        <dbReference type="PROSITE" id="PS50075"/>
    </source>
</evidence>
<proteinExistence type="predicted"/>
<dbReference type="SMART" id="SM00823">
    <property type="entry name" value="PKS_PP"/>
    <property type="match status" value="1"/>
</dbReference>
<dbReference type="GO" id="GO:0003824">
    <property type="term" value="F:catalytic activity"/>
    <property type="evidence" value="ECO:0007669"/>
    <property type="project" value="InterPro"/>
</dbReference>
<dbReference type="InterPro" id="IPR042099">
    <property type="entry name" value="ANL_N_sf"/>
</dbReference>
<evidence type="ECO:0000256" key="3">
    <source>
        <dbReference type="ARBA" id="ARBA00022553"/>
    </source>
</evidence>
<dbReference type="InterPro" id="IPR045851">
    <property type="entry name" value="AMP-bd_C_sf"/>
</dbReference>
<dbReference type="Proteomes" id="UP000013911">
    <property type="component" value="Unassembled WGS sequence"/>
</dbReference>
<sequence>MVKNDKKLPLTPLQMVMLMETLKDPLSDAYWQILSYEIPNTFSFEEIHYAWLNTVKANPALRTKFEWDYESEPIQIIQNNVEEVSVLEVNFLTIKDEFLNIENWFKSKIARLQHSMLDKSQQFYIVHNWKPTKNLLVWVHHHIIMDGWSIAQTFEDFFKLLNKDVTSLESRPDIEPYLNYISDSAYKKELEEYWKNVLSDLTQAETLAIEKSQHVDQKPLFMYVDKELSKKAAENLHAYSIKNRVTTSSVALTIWGVLINRYQQTNKLYVGSTFALRPYQLIESNDMNGMLINTLPVKIDIEDELTLKEVCLQTMDYLQDVSENSGVPYSKLLQFGGVSGDSEIFKTSVIFQNFKGSLNKKKNGDLVHQYGTSSDSLSITFDITQNSLFLRLGWDQHRYEKMELMRILDSLEYIFENIETYNNMLVKNMNLTKVEELYLNNVLNTKQPENFGNFSIQSMLEGHKEDSLAISDGQRNLSYRDLKKCINIVANQLLEEGVQSGDTVALVGKKSIETAIGIFATWTIGAAWCAIDMNTPDARNKRTFEILQPKTSLFLDNISKIIECSANEKEIMSEAHRFNSEDFAYYISTSGSTGEPKIVSLKAEGLSQLTQSWKQFYNFSHEQNVLQLGSWTSDVFLGDLLKAWSTSGCLFICEEDKRIDMAYLAEIADKYNISFLESTPVLVREFIHFLNAEKIVLKDLKTVVVGSDTFRLEEKNEICNMLWKGVNFYNGYGLSECTIESLVYKCNNYDDSSKSGLCPIGEPLPGTIVRIVDKKGNLVAPGMIGELHIGGNQVTKGYVTEDGLATSNIYALDGVRYFRTGDLVRLNANGVIEFYGRCDQQVKIRGYRLELGEVENALLSLQSGMECFVTCLLNTNGENQLIAFISGTNQSVETITSIISGILPDFAIPNLIISLEKLPRNTNGKIDRVSLKKQAEALLKQSTEATNISISGDIVDIVRETWEVVLGKKVQLNRSLFDQGGHSLIALKLYNLLRKVLPEHEFVVGDLFRYPTINRFVEEISARKEDKPTQESVTPSYSKIEVLEKVKQGELTVDEAMKLIGGNRL</sequence>
<evidence type="ECO:0000313" key="6">
    <source>
        <dbReference type="Proteomes" id="UP000013911"/>
    </source>
</evidence>
<dbReference type="InterPro" id="IPR001242">
    <property type="entry name" value="Condensation_dom"/>
</dbReference>
<dbReference type="eggNOG" id="COG1020">
    <property type="taxonomic scope" value="Bacteria"/>
</dbReference>
<dbReference type="GO" id="GO:0031177">
    <property type="term" value="F:phosphopantetheine binding"/>
    <property type="evidence" value="ECO:0007669"/>
    <property type="project" value="InterPro"/>
</dbReference>
<gene>
    <name evidence="5" type="ORF">H131_12748</name>
</gene>